<comment type="caution">
    <text evidence="3">The sequence shown here is derived from an EMBL/GenBank/DDBJ whole genome shotgun (WGS) entry which is preliminary data.</text>
</comment>
<sequence length="146" mass="15904">MPESSKSGKTASPPPPRQPAKRAKVDSSTKSNGDLEVARLKYQQYSRVIDGTKVTVWILASWVPLQVVADIAKSIAGKTTQFTASMTISIAVSILVSIGWGVTALRSHSRKKEVSRLRARNDDLERRAQPGTRSGETGMTEEQVQP</sequence>
<feature type="transmembrane region" description="Helical" evidence="2">
    <location>
        <begin position="82"/>
        <end position="102"/>
    </location>
</feature>
<dbReference type="Proteomes" id="UP000612899">
    <property type="component" value="Unassembled WGS sequence"/>
</dbReference>
<feature type="compositionally biased region" description="Basic and acidic residues" evidence="1">
    <location>
        <begin position="112"/>
        <end position="128"/>
    </location>
</feature>
<dbReference type="AlphaFoldDB" id="A0A8J3QCM1"/>
<accession>A0A8J3QCM1</accession>
<keyword evidence="4" id="KW-1185">Reference proteome</keyword>
<feature type="region of interest" description="Disordered" evidence="1">
    <location>
        <begin position="1"/>
        <end position="31"/>
    </location>
</feature>
<proteinExistence type="predicted"/>
<evidence type="ECO:0000256" key="2">
    <source>
        <dbReference type="SAM" id="Phobius"/>
    </source>
</evidence>
<protein>
    <submittedName>
        <fullName evidence="3">Uncharacterized protein</fullName>
    </submittedName>
</protein>
<evidence type="ECO:0000313" key="3">
    <source>
        <dbReference type="EMBL" id="GIH07205.1"/>
    </source>
</evidence>
<keyword evidence="2" id="KW-1133">Transmembrane helix</keyword>
<name>A0A8J3QCM1_9ACTN</name>
<dbReference type="RefSeq" id="WP_203911001.1">
    <property type="nucleotide sequence ID" value="NZ_BONY01000034.1"/>
</dbReference>
<reference evidence="3" key="1">
    <citation type="submission" date="2021-01" db="EMBL/GenBank/DDBJ databases">
        <title>Whole genome shotgun sequence of Rhizocola hellebori NBRC 109834.</title>
        <authorList>
            <person name="Komaki H."/>
            <person name="Tamura T."/>
        </authorList>
    </citation>
    <scope>NUCLEOTIDE SEQUENCE</scope>
    <source>
        <strain evidence="3">NBRC 109834</strain>
    </source>
</reference>
<feature type="compositionally biased region" description="Polar residues" evidence="1">
    <location>
        <begin position="1"/>
        <end position="10"/>
    </location>
</feature>
<dbReference type="EMBL" id="BONY01000034">
    <property type="protein sequence ID" value="GIH07205.1"/>
    <property type="molecule type" value="Genomic_DNA"/>
</dbReference>
<gene>
    <name evidence="3" type="ORF">Rhe02_52720</name>
</gene>
<feature type="compositionally biased region" description="Polar residues" evidence="1">
    <location>
        <begin position="131"/>
        <end position="146"/>
    </location>
</feature>
<evidence type="ECO:0000313" key="4">
    <source>
        <dbReference type="Proteomes" id="UP000612899"/>
    </source>
</evidence>
<feature type="region of interest" description="Disordered" evidence="1">
    <location>
        <begin position="109"/>
        <end position="146"/>
    </location>
</feature>
<organism evidence="3 4">
    <name type="scientific">Rhizocola hellebori</name>
    <dbReference type="NCBI Taxonomy" id="1392758"/>
    <lineage>
        <taxon>Bacteria</taxon>
        <taxon>Bacillati</taxon>
        <taxon>Actinomycetota</taxon>
        <taxon>Actinomycetes</taxon>
        <taxon>Micromonosporales</taxon>
        <taxon>Micromonosporaceae</taxon>
        <taxon>Rhizocola</taxon>
    </lineage>
</organism>
<evidence type="ECO:0000256" key="1">
    <source>
        <dbReference type="SAM" id="MobiDB-lite"/>
    </source>
</evidence>
<keyword evidence="2" id="KW-0472">Membrane</keyword>
<keyword evidence="2" id="KW-0812">Transmembrane</keyword>